<keyword evidence="1" id="KW-1133">Transmembrane helix</keyword>
<protein>
    <recommendedName>
        <fullName evidence="2">Ig-like domain-containing protein</fullName>
    </recommendedName>
</protein>
<dbReference type="InterPro" id="IPR003598">
    <property type="entry name" value="Ig_sub2"/>
</dbReference>
<dbReference type="InterPro" id="IPR013783">
    <property type="entry name" value="Ig-like_fold"/>
</dbReference>
<evidence type="ECO:0000313" key="4">
    <source>
        <dbReference type="Proteomes" id="UP000676336"/>
    </source>
</evidence>
<feature type="domain" description="Ig-like" evidence="2">
    <location>
        <begin position="64"/>
        <end position="164"/>
    </location>
</feature>
<dbReference type="SUPFAM" id="SSF48726">
    <property type="entry name" value="Immunoglobulin"/>
    <property type="match status" value="1"/>
</dbReference>
<sequence>MIFDSCLIVISFHCQYNSTLMFINLFAFFLLLVELLSLGGLSSINGNDNQQQAQIANTLVNQWPFSTILSSTASINMYWLKTLKNITEFRGQTILLECQVTSLYPVSFNWYRYNNPMNKNSFTINKNLFQSSIRLNNLKESQTGFYTCEVSNGFQTLTSTGYVRMKNSDIDPIDSNDDSLLFSEFQPEIITNNEEVIIDQLTCELYTGNTCRSMLGSNYVSLNKFDQKEIEQKLIDNIQLI</sequence>
<accession>A0A8S3AQH3</accession>
<feature type="transmembrane region" description="Helical" evidence="1">
    <location>
        <begin position="21"/>
        <end position="42"/>
    </location>
</feature>
<proteinExistence type="predicted"/>
<evidence type="ECO:0000256" key="1">
    <source>
        <dbReference type="SAM" id="Phobius"/>
    </source>
</evidence>
<dbReference type="InterPro" id="IPR007110">
    <property type="entry name" value="Ig-like_dom"/>
</dbReference>
<comment type="caution">
    <text evidence="3">The sequence shown here is derived from an EMBL/GenBank/DDBJ whole genome shotgun (WGS) entry which is preliminary data.</text>
</comment>
<dbReference type="Pfam" id="PF13927">
    <property type="entry name" value="Ig_3"/>
    <property type="match status" value="1"/>
</dbReference>
<keyword evidence="1" id="KW-0812">Transmembrane</keyword>
<organism evidence="3 4">
    <name type="scientific">Rotaria magnacalcarata</name>
    <dbReference type="NCBI Taxonomy" id="392030"/>
    <lineage>
        <taxon>Eukaryota</taxon>
        <taxon>Metazoa</taxon>
        <taxon>Spiralia</taxon>
        <taxon>Gnathifera</taxon>
        <taxon>Rotifera</taxon>
        <taxon>Eurotatoria</taxon>
        <taxon>Bdelloidea</taxon>
        <taxon>Philodinida</taxon>
        <taxon>Philodinidae</taxon>
        <taxon>Rotaria</taxon>
    </lineage>
</organism>
<dbReference type="InterPro" id="IPR003599">
    <property type="entry name" value="Ig_sub"/>
</dbReference>
<gene>
    <name evidence="3" type="ORF">SMN809_LOCUS45227</name>
</gene>
<dbReference type="PROSITE" id="PS50835">
    <property type="entry name" value="IG_LIKE"/>
    <property type="match status" value="1"/>
</dbReference>
<dbReference type="Proteomes" id="UP000676336">
    <property type="component" value="Unassembled WGS sequence"/>
</dbReference>
<dbReference type="EMBL" id="CAJOBI010137710">
    <property type="protein sequence ID" value="CAF4753403.1"/>
    <property type="molecule type" value="Genomic_DNA"/>
</dbReference>
<dbReference type="SMART" id="SM00408">
    <property type="entry name" value="IGc2"/>
    <property type="match status" value="1"/>
</dbReference>
<reference evidence="3" key="1">
    <citation type="submission" date="2021-02" db="EMBL/GenBank/DDBJ databases">
        <authorList>
            <person name="Nowell W R."/>
        </authorList>
    </citation>
    <scope>NUCLEOTIDE SEQUENCE</scope>
</reference>
<dbReference type="InterPro" id="IPR036179">
    <property type="entry name" value="Ig-like_dom_sf"/>
</dbReference>
<evidence type="ECO:0000313" key="3">
    <source>
        <dbReference type="EMBL" id="CAF4753403.1"/>
    </source>
</evidence>
<evidence type="ECO:0000259" key="2">
    <source>
        <dbReference type="PROSITE" id="PS50835"/>
    </source>
</evidence>
<dbReference type="SMART" id="SM00409">
    <property type="entry name" value="IG"/>
    <property type="match status" value="1"/>
</dbReference>
<name>A0A8S3AQH3_9BILA</name>
<dbReference type="AlphaFoldDB" id="A0A8S3AQH3"/>
<keyword evidence="1" id="KW-0472">Membrane</keyword>
<dbReference type="Gene3D" id="2.60.40.10">
    <property type="entry name" value="Immunoglobulins"/>
    <property type="match status" value="1"/>
</dbReference>
<feature type="non-terminal residue" evidence="3">
    <location>
        <position position="1"/>
    </location>
</feature>